<dbReference type="EMBL" id="OR769219">
    <property type="protein sequence ID" value="WQJ51401.1"/>
    <property type="molecule type" value="Genomic_DNA"/>
</dbReference>
<keyword evidence="2" id="KW-1185">Reference proteome</keyword>
<dbReference type="Proteomes" id="UP001348805">
    <property type="component" value="Segment"/>
</dbReference>
<name>A0ABZ0Z2Y9_9CAUD</name>
<sequence>MKHNIPLNILDEYAKTISSKQVKMLYESKCNKKFKKALYENMKYQNDNSFSIYLNDFTLDEAHSSVDKALVRYVRKHKLQYNKVSDGVYFYTPLEENYISLLENLVQDGFDIDLLKENVDSQKATVYLEKLKLNKK</sequence>
<proteinExistence type="predicted"/>
<evidence type="ECO:0000313" key="1">
    <source>
        <dbReference type="EMBL" id="WQJ51401.1"/>
    </source>
</evidence>
<protein>
    <submittedName>
        <fullName evidence="1">Uncharacterized protein</fullName>
    </submittedName>
</protein>
<organism evidence="1 2">
    <name type="scientific">phage Lak_Megaphage_RVC_AP3_GC26</name>
    <dbReference type="NCBI Taxonomy" id="3109225"/>
    <lineage>
        <taxon>Viruses</taxon>
        <taxon>Duplodnaviria</taxon>
        <taxon>Heunggongvirae</taxon>
        <taxon>Uroviricota</taxon>
        <taxon>Caudoviricetes</taxon>
        <taxon>Caudoviricetes code 15 clade</taxon>
    </lineage>
</organism>
<evidence type="ECO:0000313" key="2">
    <source>
        <dbReference type="Proteomes" id="UP001348805"/>
    </source>
</evidence>
<reference evidence="1 2" key="1">
    <citation type="submission" date="2023-11" db="EMBL/GenBank/DDBJ databases">
        <authorList>
            <person name="Cook R."/>
            <person name="Crisci M."/>
            <person name="Pye H."/>
            <person name="Adriaenssens E."/>
            <person name="Santini J."/>
        </authorList>
    </citation>
    <scope>NUCLEOTIDE SEQUENCE [LARGE SCALE GENOMIC DNA]</scope>
    <source>
        <strain evidence="1">Lak_Megaphage_RVC_AP3_GC26</strain>
    </source>
</reference>
<accession>A0ABZ0Z2Y9</accession>